<evidence type="ECO:0000313" key="9">
    <source>
        <dbReference type="Proteomes" id="UP001055156"/>
    </source>
</evidence>
<reference evidence="8" key="2">
    <citation type="submission" date="2021-08" db="EMBL/GenBank/DDBJ databases">
        <authorList>
            <person name="Tani A."/>
            <person name="Ola A."/>
            <person name="Ogura Y."/>
            <person name="Katsura K."/>
            <person name="Hayashi T."/>
        </authorList>
    </citation>
    <scope>NUCLEOTIDE SEQUENCE</scope>
    <source>
        <strain evidence="8">NBRC 15689</strain>
    </source>
</reference>
<dbReference type="SUPFAM" id="SSF51905">
    <property type="entry name" value="FAD/NAD(P)-binding domain"/>
    <property type="match status" value="2"/>
</dbReference>
<dbReference type="EMBL" id="BPQV01000006">
    <property type="protein sequence ID" value="GJE27503.1"/>
    <property type="molecule type" value="Genomic_DNA"/>
</dbReference>
<comment type="pathway">
    <text evidence="2">Siderophore biosynthesis.</text>
</comment>
<accession>A0ABQ4T8E1</accession>
<keyword evidence="7" id="KW-0560">Oxidoreductase</keyword>
<comment type="caution">
    <text evidence="8">The sequence shown here is derived from an EMBL/GenBank/DDBJ whole genome shotgun (WGS) entry which is preliminary data.</text>
</comment>
<dbReference type="PRINTS" id="PR00368">
    <property type="entry name" value="FADPNR"/>
</dbReference>
<comment type="similarity">
    <text evidence="3">Belongs to the lysine N(6)-hydroxylase/L-ornithine N(5)-oxygenase family.</text>
</comment>
<keyword evidence="9" id="KW-1185">Reference proteome</keyword>
<keyword evidence="6" id="KW-0521">NADP</keyword>
<proteinExistence type="inferred from homology"/>
<keyword evidence="4" id="KW-0285">Flavoprotein</keyword>
<evidence type="ECO:0000256" key="5">
    <source>
        <dbReference type="ARBA" id="ARBA00022827"/>
    </source>
</evidence>
<evidence type="ECO:0000256" key="3">
    <source>
        <dbReference type="ARBA" id="ARBA00007588"/>
    </source>
</evidence>
<organism evidence="8 9">
    <name type="scientific">Methylobacterium organophilum</name>
    <dbReference type="NCBI Taxonomy" id="410"/>
    <lineage>
        <taxon>Bacteria</taxon>
        <taxon>Pseudomonadati</taxon>
        <taxon>Pseudomonadota</taxon>
        <taxon>Alphaproteobacteria</taxon>
        <taxon>Hyphomicrobiales</taxon>
        <taxon>Methylobacteriaceae</taxon>
        <taxon>Methylobacterium</taxon>
    </lineage>
</organism>
<dbReference type="RefSeq" id="WP_238311357.1">
    <property type="nucleotide sequence ID" value="NZ_BPQV01000006.1"/>
</dbReference>
<dbReference type="PANTHER" id="PTHR42802:SF1">
    <property type="entry name" value="L-ORNITHINE N(5)-MONOOXYGENASE"/>
    <property type="match status" value="1"/>
</dbReference>
<evidence type="ECO:0000256" key="1">
    <source>
        <dbReference type="ARBA" id="ARBA00001974"/>
    </source>
</evidence>
<comment type="cofactor">
    <cofactor evidence="1">
        <name>FAD</name>
        <dbReference type="ChEBI" id="CHEBI:57692"/>
    </cofactor>
</comment>
<evidence type="ECO:0000256" key="4">
    <source>
        <dbReference type="ARBA" id="ARBA00022630"/>
    </source>
</evidence>
<evidence type="ECO:0000256" key="6">
    <source>
        <dbReference type="ARBA" id="ARBA00022857"/>
    </source>
</evidence>
<evidence type="ECO:0000256" key="2">
    <source>
        <dbReference type="ARBA" id="ARBA00004924"/>
    </source>
</evidence>
<protein>
    <submittedName>
        <fullName evidence="8">L-ornithine N(5)-monooxygenase</fullName>
    </submittedName>
</protein>
<name>A0ABQ4T8E1_METOR</name>
<dbReference type="PANTHER" id="PTHR42802">
    <property type="entry name" value="MONOOXYGENASE"/>
    <property type="match status" value="1"/>
</dbReference>
<sequence length="441" mass="47477">MTPPSTTDILGIGFGPANLSLAIALADAARARGERPSMLFLERQAAFGWHRGMMLPGADMQISFVKDLVTLRDPTSPFSFINYLHEKGRLNAFLNLKTFNPSRVEYNDYLAWAAAHFAEHAAYGERVEAVEPETRDGRLVAIGVLARDSAGELRQRRCRHLVLAAGGEPVVPAPFAGLSDPRVIHSSGYLPGIAAALGDPRARTAPPRILVIGAGQSAVEVAVDAGSRYAEARIDLAIRGPALKPADDSPFVNEIFDPESVDLVHDAPEAMRADLLASYRATNYAVVDSDLIQSFYATLYEERVAGEARNRLLRNTVAEAVAAGPGGLRVTLRDRLAGTVETAEYDLIVLATGYARATLPALLDGLRPFLAGETVDRHYRLPLERADPRVTVHLQGFAEASHGLTETLLSILPVRAAAIARTILDAEAEARAANRPALRAS</sequence>
<dbReference type="Gene3D" id="3.50.50.60">
    <property type="entry name" value="FAD/NAD(P)-binding domain"/>
    <property type="match status" value="1"/>
</dbReference>
<reference evidence="8" key="1">
    <citation type="journal article" date="2021" name="Front. Microbiol.">
        <title>Comprehensive Comparative Genomics and Phenotyping of Methylobacterium Species.</title>
        <authorList>
            <person name="Alessa O."/>
            <person name="Ogura Y."/>
            <person name="Fujitani Y."/>
            <person name="Takami H."/>
            <person name="Hayashi T."/>
            <person name="Sahin N."/>
            <person name="Tani A."/>
        </authorList>
    </citation>
    <scope>NUCLEOTIDE SEQUENCE</scope>
    <source>
        <strain evidence="8">NBRC 15689</strain>
    </source>
</reference>
<dbReference type="InterPro" id="IPR036188">
    <property type="entry name" value="FAD/NAD-bd_sf"/>
</dbReference>
<evidence type="ECO:0000256" key="7">
    <source>
        <dbReference type="ARBA" id="ARBA00023002"/>
    </source>
</evidence>
<keyword evidence="5" id="KW-0274">FAD</keyword>
<dbReference type="Pfam" id="PF13434">
    <property type="entry name" value="Lys_Orn_oxgnase"/>
    <property type="match status" value="1"/>
</dbReference>
<gene>
    <name evidence="8" type="primary">pvdA</name>
    <name evidence="8" type="ORF">LKMONMHP_2362</name>
</gene>
<dbReference type="Proteomes" id="UP001055156">
    <property type="component" value="Unassembled WGS sequence"/>
</dbReference>
<dbReference type="InterPro" id="IPR025700">
    <property type="entry name" value="Lys/Orn_oxygenase"/>
</dbReference>
<evidence type="ECO:0000313" key="8">
    <source>
        <dbReference type="EMBL" id="GJE27503.1"/>
    </source>
</evidence>